<dbReference type="Pfam" id="PF17882">
    <property type="entry name" value="SBD"/>
    <property type="match status" value="2"/>
</dbReference>
<dbReference type="EMBL" id="BJCD01000071">
    <property type="protein sequence ID" value="GDZ95976.1"/>
    <property type="molecule type" value="Genomic_DNA"/>
</dbReference>
<feature type="domain" description="OAA-family lectin sugar binding" evidence="4">
    <location>
        <begin position="3"/>
        <end position="65"/>
    </location>
</feature>
<gene>
    <name evidence="5" type="ORF">PA905_44070</name>
</gene>
<reference evidence="6" key="1">
    <citation type="submission" date="2019-02" db="EMBL/GenBank/DDBJ databases">
        <title>Draft genome sequence of Planktothrix agardhii NIES-905.</title>
        <authorList>
            <person name="Yamaguchi H."/>
            <person name="Suzuki S."/>
            <person name="Kawachi M."/>
        </authorList>
    </citation>
    <scope>NUCLEOTIDE SEQUENCE [LARGE SCALE GENOMIC DNA]</scope>
    <source>
        <strain evidence="6">CCAP 1459/11A</strain>
    </source>
</reference>
<keyword evidence="2" id="KW-0430">Lectin</keyword>
<proteinExistence type="inferred from homology"/>
<feature type="domain" description="OAA-family lectin sugar binding" evidence="4">
    <location>
        <begin position="69"/>
        <end position="133"/>
    </location>
</feature>
<name>A0A4P5ZIK2_PLAAG</name>
<evidence type="ECO:0000256" key="1">
    <source>
        <dbReference type="ARBA" id="ARBA00008512"/>
    </source>
</evidence>
<comment type="similarity">
    <text evidence="1">Belongs to the bacterial lectin family.</text>
</comment>
<comment type="caution">
    <text evidence="5">The sequence shown here is derived from an EMBL/GenBank/DDBJ whole genome shotgun (WGS) entry which is preliminary data.</text>
</comment>
<evidence type="ECO:0000313" key="6">
    <source>
        <dbReference type="Proteomes" id="UP000299794"/>
    </source>
</evidence>
<keyword evidence="3" id="KW-0677">Repeat</keyword>
<evidence type="ECO:0000313" key="5">
    <source>
        <dbReference type="EMBL" id="GDZ95976.1"/>
    </source>
</evidence>
<sequence>MALYNVENQWGGSSAPWNKGGQWEIGSRSDQNVVAIDVKSGDDGKTLNGTMTYAGEGPIGFRATLLGNNSYEVENQWGGDSAPWHSGGNWILGSRENQNVVAINVESGDDGQTLNGTITYAGEGPIGFKGTLT</sequence>
<dbReference type="RefSeq" id="WP_141296060.1">
    <property type="nucleotide sequence ID" value="NZ_BJCD01000071.1"/>
</dbReference>
<organism evidence="5 6">
    <name type="scientific">Planktothrix agardhii CCAP 1459/11A</name>
    <dbReference type="NCBI Taxonomy" id="282420"/>
    <lineage>
        <taxon>Bacteria</taxon>
        <taxon>Bacillati</taxon>
        <taxon>Cyanobacteriota</taxon>
        <taxon>Cyanophyceae</taxon>
        <taxon>Oscillatoriophycideae</taxon>
        <taxon>Oscillatoriales</taxon>
        <taxon>Microcoleaceae</taxon>
        <taxon>Planktothrix</taxon>
    </lineage>
</organism>
<dbReference type="InterPro" id="IPR040964">
    <property type="entry name" value="SBD"/>
</dbReference>
<dbReference type="AlphaFoldDB" id="A0A4P5ZIK2"/>
<evidence type="ECO:0000256" key="2">
    <source>
        <dbReference type="ARBA" id="ARBA00022734"/>
    </source>
</evidence>
<evidence type="ECO:0000256" key="3">
    <source>
        <dbReference type="ARBA" id="ARBA00022737"/>
    </source>
</evidence>
<protein>
    <submittedName>
        <fullName evidence="5">Lectin OAA</fullName>
    </submittedName>
</protein>
<accession>A0A4P5ZIK2</accession>
<dbReference type="Gene3D" id="2.40.128.450">
    <property type="match status" value="1"/>
</dbReference>
<dbReference type="Proteomes" id="UP000299794">
    <property type="component" value="Unassembled WGS sequence"/>
</dbReference>
<dbReference type="GO" id="GO:0030246">
    <property type="term" value="F:carbohydrate binding"/>
    <property type="evidence" value="ECO:0007669"/>
    <property type="project" value="UniProtKB-KW"/>
</dbReference>
<dbReference type="InterPro" id="IPR053726">
    <property type="entry name" value="Bacterial_Lectin_Domain_sf"/>
</dbReference>
<evidence type="ECO:0000259" key="4">
    <source>
        <dbReference type="Pfam" id="PF17882"/>
    </source>
</evidence>